<evidence type="ECO:0000256" key="8">
    <source>
        <dbReference type="SAM" id="MobiDB-lite"/>
    </source>
</evidence>
<dbReference type="GO" id="GO:0006886">
    <property type="term" value="P:intracellular protein transport"/>
    <property type="evidence" value="ECO:0007669"/>
    <property type="project" value="InterPro"/>
</dbReference>
<comment type="subcellular location">
    <subcellularLocation>
        <location evidence="1">Membrane</location>
    </subcellularLocation>
</comment>
<dbReference type="Pfam" id="PF00584">
    <property type="entry name" value="SecE"/>
    <property type="match status" value="1"/>
</dbReference>
<evidence type="ECO:0000256" key="4">
    <source>
        <dbReference type="ARBA" id="ARBA00022927"/>
    </source>
</evidence>
<dbReference type="GO" id="GO:0008320">
    <property type="term" value="F:protein transmembrane transporter activity"/>
    <property type="evidence" value="ECO:0007669"/>
    <property type="project" value="InterPro"/>
</dbReference>
<dbReference type="GO" id="GO:0009306">
    <property type="term" value="P:protein secretion"/>
    <property type="evidence" value="ECO:0007669"/>
    <property type="project" value="InterPro"/>
</dbReference>
<dbReference type="InterPro" id="IPR005807">
    <property type="entry name" value="SecE_bac"/>
</dbReference>
<dbReference type="NCBIfam" id="TIGR00964">
    <property type="entry name" value="secE_bact"/>
    <property type="match status" value="1"/>
</dbReference>
<evidence type="ECO:0000256" key="3">
    <source>
        <dbReference type="ARBA" id="ARBA00022692"/>
    </source>
</evidence>
<protein>
    <submittedName>
        <fullName evidence="10">Preprotein translocase subunit SecE</fullName>
    </submittedName>
</protein>
<feature type="compositionally biased region" description="Acidic residues" evidence="8">
    <location>
        <begin position="96"/>
        <end position="115"/>
    </location>
</feature>
<accession>A0A955L7J3</accession>
<keyword evidence="5 9" id="KW-1133">Transmembrane helix</keyword>
<evidence type="ECO:0000256" key="2">
    <source>
        <dbReference type="ARBA" id="ARBA00022448"/>
    </source>
</evidence>
<dbReference type="GO" id="GO:0016020">
    <property type="term" value="C:membrane"/>
    <property type="evidence" value="ECO:0007669"/>
    <property type="project" value="UniProtKB-SubCell"/>
</dbReference>
<reference evidence="10" key="2">
    <citation type="journal article" date="2021" name="Microbiome">
        <title>Successional dynamics and alternative stable states in a saline activated sludge microbial community over 9 years.</title>
        <authorList>
            <person name="Wang Y."/>
            <person name="Ye J."/>
            <person name="Ju F."/>
            <person name="Liu L."/>
            <person name="Boyd J.A."/>
            <person name="Deng Y."/>
            <person name="Parks D.H."/>
            <person name="Jiang X."/>
            <person name="Yin X."/>
            <person name="Woodcroft B.J."/>
            <person name="Tyson G.W."/>
            <person name="Hugenholtz P."/>
            <person name="Polz M.F."/>
            <person name="Zhang T."/>
        </authorList>
    </citation>
    <scope>NUCLEOTIDE SEQUENCE</scope>
    <source>
        <strain evidence="10">HKST-UBA11</strain>
    </source>
</reference>
<proteinExistence type="predicted"/>
<evidence type="ECO:0000313" key="10">
    <source>
        <dbReference type="EMBL" id="MCA9385472.1"/>
    </source>
</evidence>
<dbReference type="Gene3D" id="1.20.5.1030">
    <property type="entry name" value="Preprotein translocase secy subunit"/>
    <property type="match status" value="1"/>
</dbReference>
<gene>
    <name evidence="10" type="primary">secE</name>
    <name evidence="10" type="ORF">KC717_02390</name>
</gene>
<feature type="transmembrane region" description="Helical" evidence="9">
    <location>
        <begin position="27"/>
        <end position="47"/>
    </location>
</feature>
<dbReference type="GO" id="GO:0006605">
    <property type="term" value="P:protein targeting"/>
    <property type="evidence" value="ECO:0007669"/>
    <property type="project" value="InterPro"/>
</dbReference>
<dbReference type="AlphaFoldDB" id="A0A955L7J3"/>
<organism evidence="10 11">
    <name type="scientific">Candidatus Dojkabacteria bacterium</name>
    <dbReference type="NCBI Taxonomy" id="2099670"/>
    <lineage>
        <taxon>Bacteria</taxon>
        <taxon>Candidatus Dojkabacteria</taxon>
    </lineage>
</organism>
<evidence type="ECO:0000313" key="11">
    <source>
        <dbReference type="Proteomes" id="UP000754563"/>
    </source>
</evidence>
<evidence type="ECO:0000256" key="9">
    <source>
        <dbReference type="SAM" id="Phobius"/>
    </source>
</evidence>
<keyword evidence="4" id="KW-0653">Protein transport</keyword>
<keyword evidence="7 9" id="KW-0472">Membrane</keyword>
<evidence type="ECO:0000256" key="6">
    <source>
        <dbReference type="ARBA" id="ARBA00023010"/>
    </source>
</evidence>
<dbReference type="EMBL" id="JAGQLH010000021">
    <property type="protein sequence ID" value="MCA9385472.1"/>
    <property type="molecule type" value="Genomic_DNA"/>
</dbReference>
<comment type="caution">
    <text evidence="10">The sequence shown here is derived from an EMBL/GenBank/DDBJ whole genome shotgun (WGS) entry which is preliminary data.</text>
</comment>
<evidence type="ECO:0000256" key="7">
    <source>
        <dbReference type="ARBA" id="ARBA00023136"/>
    </source>
</evidence>
<keyword evidence="6" id="KW-0811">Translocation</keyword>
<evidence type="ECO:0000256" key="1">
    <source>
        <dbReference type="ARBA" id="ARBA00004370"/>
    </source>
</evidence>
<reference evidence="10" key="1">
    <citation type="submission" date="2020-04" db="EMBL/GenBank/DDBJ databases">
        <authorList>
            <person name="Zhang T."/>
        </authorList>
    </citation>
    <scope>NUCLEOTIDE SEQUENCE</scope>
    <source>
        <strain evidence="10">HKST-UBA11</strain>
    </source>
</reference>
<dbReference type="Proteomes" id="UP000754563">
    <property type="component" value="Unassembled WGS sequence"/>
</dbReference>
<name>A0A955L7J3_9BACT</name>
<dbReference type="InterPro" id="IPR038379">
    <property type="entry name" value="SecE_sf"/>
</dbReference>
<evidence type="ECO:0000256" key="5">
    <source>
        <dbReference type="ARBA" id="ARBA00022989"/>
    </source>
</evidence>
<feature type="region of interest" description="Disordered" evidence="8">
    <location>
        <begin position="81"/>
        <end position="115"/>
    </location>
</feature>
<keyword evidence="3 9" id="KW-0812">Transmembrane</keyword>
<sequence length="115" mass="12947">MALQPIRFVKSIVAEMKRVEWLAFPELMKYSGLVIAFVVISTIVIAYTDILLIGTRGIVANCFDEDNFTQCAREELGWATPEEEVSIEPEVSTPEESVENTEEITDETNTDENTN</sequence>
<keyword evidence="2" id="KW-0813">Transport</keyword>
<dbReference type="InterPro" id="IPR001901">
    <property type="entry name" value="Translocase_SecE/Sec61-g"/>
</dbReference>